<reference evidence="1 2" key="1">
    <citation type="submission" date="2019-04" db="EMBL/GenBank/DDBJ databases">
        <title>Fungal friends and foes A comparative genomics study of 23 Aspergillus species from section Flavi.</title>
        <authorList>
            <consortium name="DOE Joint Genome Institute"/>
            <person name="Kjaerbolling I."/>
            <person name="Vesth T.C."/>
            <person name="Frisvad J.C."/>
            <person name="Nybo J.L."/>
            <person name="Theobald S."/>
            <person name="Kildgaard S."/>
            <person name="Petersen T.I."/>
            <person name="Kuo A."/>
            <person name="Sato A."/>
            <person name="Lyhne E.K."/>
            <person name="Kogle M.E."/>
            <person name="Wiebenga A."/>
            <person name="Kun R.S."/>
            <person name="Lubbers R.J."/>
            <person name="Makela M.R."/>
            <person name="Barry K."/>
            <person name="Chovatia M."/>
            <person name="Clum A."/>
            <person name="Daum C."/>
            <person name="Haridas S."/>
            <person name="He G."/>
            <person name="LaButti K."/>
            <person name="Lipzen A."/>
            <person name="Mondo S."/>
            <person name="Pangilinan J."/>
            <person name="Riley R."/>
            <person name="Salamov A."/>
            <person name="Simmons B.A."/>
            <person name="Magnuson J.K."/>
            <person name="Henrissat B."/>
            <person name="Mortensen U.H."/>
            <person name="Larsen T.O."/>
            <person name="De vries R.P."/>
            <person name="Grigoriev I.V."/>
            <person name="Machida M."/>
            <person name="Baker S.E."/>
            <person name="Andersen M.R."/>
        </authorList>
    </citation>
    <scope>NUCLEOTIDE SEQUENCE [LARGE SCALE GENOMIC DNA]</scope>
    <source>
        <strain evidence="1 2">CBS 117635</strain>
    </source>
</reference>
<dbReference type="Proteomes" id="UP000326289">
    <property type="component" value="Unassembled WGS sequence"/>
</dbReference>
<keyword evidence="2" id="KW-1185">Reference proteome</keyword>
<name>A0A5N6JLX7_9EURO</name>
<accession>A0A5N6JLX7</accession>
<proteinExistence type="predicted"/>
<sequence length="74" mass="8218">MDLLHGFGFGFEERQPFWLTDMLGGCTLLRGRSRCLGKLGTWVIGRYRISESEPDLRCVSIVIGTTGVVPDRGS</sequence>
<evidence type="ECO:0000313" key="1">
    <source>
        <dbReference type="EMBL" id="KAB8278793.1"/>
    </source>
</evidence>
<protein>
    <submittedName>
        <fullName evidence="1">Uncharacterized protein</fullName>
    </submittedName>
</protein>
<dbReference type="AlphaFoldDB" id="A0A5N6JLX7"/>
<dbReference type="EMBL" id="ML732766">
    <property type="protein sequence ID" value="KAB8278793.1"/>
    <property type="molecule type" value="Genomic_DNA"/>
</dbReference>
<evidence type="ECO:0000313" key="2">
    <source>
        <dbReference type="Proteomes" id="UP000326289"/>
    </source>
</evidence>
<gene>
    <name evidence="1" type="ORF">BDV30DRAFT_202654</name>
</gene>
<organism evidence="1 2">
    <name type="scientific">Aspergillus minisclerotigenes</name>
    <dbReference type="NCBI Taxonomy" id="656917"/>
    <lineage>
        <taxon>Eukaryota</taxon>
        <taxon>Fungi</taxon>
        <taxon>Dikarya</taxon>
        <taxon>Ascomycota</taxon>
        <taxon>Pezizomycotina</taxon>
        <taxon>Eurotiomycetes</taxon>
        <taxon>Eurotiomycetidae</taxon>
        <taxon>Eurotiales</taxon>
        <taxon>Aspergillaceae</taxon>
        <taxon>Aspergillus</taxon>
        <taxon>Aspergillus subgen. Circumdati</taxon>
    </lineage>
</organism>